<sequence length="364" mass="39176">MNRAVIVEAKRTPIGKVNGIFKDYSVEKLAAPLLTYISKGVEKEIDDVIFGNVVGPGGNVARLSALEAGLPYAVPGVTIDRQCGAGLEAIRMACYLIQGGAGTCYIAGGAESVSTSLFEKRACFSPEHIGDPDMGVAAEYVAKRYGITREMQDAYACLSYKRTLGALEKGYLQEEIVPVSHITVDETIKHCMNYERIIKRTRPAFLQEGTVTAGNSCGVNDGACALLIMNERQAEKLGYKPVLRFVHSAVAGIDPHFPGSGPIFAVQKLLQQTNLTMEDIDCIEMNEAFASKIVACAQELNIPYEKLNVNGGAIALGHPYGASGAMLVTRLFYQVQRERVKYVIATLGIGGGIGLALLFEKVES</sequence>
<dbReference type="InterPro" id="IPR016039">
    <property type="entry name" value="Thiolase-like"/>
</dbReference>
<dbReference type="EMBL" id="CAKJTI010000013">
    <property type="protein sequence ID" value="CAG9613507.1"/>
    <property type="molecule type" value="Genomic_DNA"/>
</dbReference>
<dbReference type="Pfam" id="PF02803">
    <property type="entry name" value="Thiolase_C"/>
    <property type="match status" value="1"/>
</dbReference>
<comment type="caution">
    <text evidence="8">The sequence shown here is derived from an EMBL/GenBank/DDBJ whole genome shotgun (WGS) entry which is preliminary data.</text>
</comment>
<evidence type="ECO:0000256" key="2">
    <source>
        <dbReference type="ARBA" id="ARBA00022679"/>
    </source>
</evidence>
<protein>
    <submittedName>
        <fullName evidence="8">Acetyl-CoA C-acetyltransferase YhfS</fullName>
        <ecNumber evidence="8">2.3.1.-</ecNumber>
    </submittedName>
</protein>
<dbReference type="InterPro" id="IPR020616">
    <property type="entry name" value="Thiolase_N"/>
</dbReference>
<evidence type="ECO:0000259" key="6">
    <source>
        <dbReference type="Pfam" id="PF00108"/>
    </source>
</evidence>
<evidence type="ECO:0000313" key="9">
    <source>
        <dbReference type="Proteomes" id="UP000789423"/>
    </source>
</evidence>
<dbReference type="NCBIfam" id="TIGR01930">
    <property type="entry name" value="AcCoA-C-Actrans"/>
    <property type="match status" value="1"/>
</dbReference>
<feature type="transmembrane region" description="Helical" evidence="5">
    <location>
        <begin position="340"/>
        <end position="359"/>
    </location>
</feature>
<reference evidence="8 9" key="1">
    <citation type="submission" date="2021-10" db="EMBL/GenBank/DDBJ databases">
        <authorList>
            <person name="Criscuolo A."/>
        </authorList>
    </citation>
    <scope>NUCLEOTIDE SEQUENCE [LARGE SCALE GENOMIC DNA]</scope>
    <source>
        <strain evidence="9">CIP 111899</strain>
    </source>
</reference>
<evidence type="ECO:0000256" key="3">
    <source>
        <dbReference type="ARBA" id="ARBA00023315"/>
    </source>
</evidence>
<feature type="domain" description="Thiolase C-terminal" evidence="7">
    <location>
        <begin position="240"/>
        <end position="361"/>
    </location>
</feature>
<evidence type="ECO:0000256" key="5">
    <source>
        <dbReference type="SAM" id="Phobius"/>
    </source>
</evidence>
<organism evidence="8 9">
    <name type="scientific">Bacillus rhizoplanae</name>
    <dbReference type="NCBI Taxonomy" id="2880966"/>
    <lineage>
        <taxon>Bacteria</taxon>
        <taxon>Bacillati</taxon>
        <taxon>Bacillota</taxon>
        <taxon>Bacilli</taxon>
        <taxon>Bacillales</taxon>
        <taxon>Bacillaceae</taxon>
        <taxon>Bacillus</taxon>
    </lineage>
</organism>
<name>A0ABM8YCP4_9BACI</name>
<comment type="similarity">
    <text evidence="1 4">Belongs to the thiolase-like superfamily. Thiolase family.</text>
</comment>
<dbReference type="Gene3D" id="3.40.47.10">
    <property type="match status" value="2"/>
</dbReference>
<dbReference type="PIRSF" id="PIRSF000429">
    <property type="entry name" value="Ac-CoA_Ac_transf"/>
    <property type="match status" value="1"/>
</dbReference>
<keyword evidence="9" id="KW-1185">Reference proteome</keyword>
<keyword evidence="5" id="KW-0812">Transmembrane</keyword>
<keyword evidence="2 4" id="KW-0808">Transferase</keyword>
<dbReference type="EC" id="2.3.1.-" evidence="8"/>
<dbReference type="GO" id="GO:0016746">
    <property type="term" value="F:acyltransferase activity"/>
    <property type="evidence" value="ECO:0007669"/>
    <property type="project" value="UniProtKB-KW"/>
</dbReference>
<gene>
    <name evidence="8" type="primary">yhfS</name>
    <name evidence="8" type="ORF">BACCIP111899_02722</name>
</gene>
<dbReference type="CDD" id="cd00751">
    <property type="entry name" value="thiolase"/>
    <property type="match status" value="1"/>
</dbReference>
<dbReference type="Proteomes" id="UP000789423">
    <property type="component" value="Unassembled WGS sequence"/>
</dbReference>
<dbReference type="InterPro" id="IPR020617">
    <property type="entry name" value="Thiolase_C"/>
</dbReference>
<keyword evidence="5" id="KW-0472">Membrane</keyword>
<evidence type="ECO:0000259" key="7">
    <source>
        <dbReference type="Pfam" id="PF02803"/>
    </source>
</evidence>
<keyword evidence="5" id="KW-1133">Transmembrane helix</keyword>
<feature type="domain" description="Thiolase N-terminal" evidence="6">
    <location>
        <begin position="5"/>
        <end position="231"/>
    </location>
</feature>
<keyword evidence="3 4" id="KW-0012">Acyltransferase</keyword>
<dbReference type="NCBIfam" id="NF005212">
    <property type="entry name" value="PRK06690.1"/>
    <property type="match status" value="1"/>
</dbReference>
<dbReference type="SUPFAM" id="SSF53901">
    <property type="entry name" value="Thiolase-like"/>
    <property type="match status" value="2"/>
</dbReference>
<dbReference type="PANTHER" id="PTHR43853">
    <property type="entry name" value="3-KETOACYL-COA THIOLASE, PEROXISOMAL"/>
    <property type="match status" value="1"/>
</dbReference>
<proteinExistence type="inferred from homology"/>
<dbReference type="InterPro" id="IPR050215">
    <property type="entry name" value="Thiolase-like_sf_Thiolase"/>
</dbReference>
<dbReference type="InterPro" id="IPR020613">
    <property type="entry name" value="Thiolase_CS"/>
</dbReference>
<dbReference type="PANTHER" id="PTHR43853:SF3">
    <property type="entry name" value="ACETYL-COA C-ACETYLTRANSFERASE YHFS-RELATED"/>
    <property type="match status" value="1"/>
</dbReference>
<evidence type="ECO:0000256" key="4">
    <source>
        <dbReference type="RuleBase" id="RU003557"/>
    </source>
</evidence>
<dbReference type="RefSeq" id="WP_230575575.1">
    <property type="nucleotide sequence ID" value="NZ_CAKJTI010000013.1"/>
</dbReference>
<dbReference type="PROSITE" id="PS00737">
    <property type="entry name" value="THIOLASE_2"/>
    <property type="match status" value="1"/>
</dbReference>
<dbReference type="InterPro" id="IPR002155">
    <property type="entry name" value="Thiolase"/>
</dbReference>
<dbReference type="Pfam" id="PF00108">
    <property type="entry name" value="Thiolase_N"/>
    <property type="match status" value="1"/>
</dbReference>
<evidence type="ECO:0000256" key="1">
    <source>
        <dbReference type="ARBA" id="ARBA00010982"/>
    </source>
</evidence>
<accession>A0ABM8YCP4</accession>
<evidence type="ECO:0000313" key="8">
    <source>
        <dbReference type="EMBL" id="CAG9613507.1"/>
    </source>
</evidence>